<dbReference type="GO" id="GO:0006508">
    <property type="term" value="P:proteolysis"/>
    <property type="evidence" value="ECO:0007669"/>
    <property type="project" value="UniProtKB-KW"/>
</dbReference>
<sequence length="316" mass="34163">MILLTLLAVAYASAFETITLDEFKARPIPAFAQKLEGQDLVDYLNIVQPFFKAGTPTMTEEEEKAKIMDASYLEEVEGVERADEIESNVVIPTSFDARTKWPACTSIKTIRDQSACGSCWAVSAASAMSDRLCVQSNGRIKKIMSDADILACCGSSCGYGCKGGYTIRAWQYATSTGACTGGAYAQKGVCKPYPFHPCGRHSGQPYYGNCPSGGFSTPACQKKCQSGYPTAYASDKLRAKSSYYVQRSVQAIQKEIMTNGPVQAAFTVYADFSTYKGGVYVHTAGAQRGGHAVKIIGWGVDKNTPYWLVSNSLDPD</sequence>
<dbReference type="PRINTS" id="PR00705">
    <property type="entry name" value="PAPAIN"/>
</dbReference>
<protein>
    <submittedName>
        <fullName evidence="11">Papain family cysteine protease</fullName>
    </submittedName>
</protein>
<dbReference type="PROSITE" id="PS00139">
    <property type="entry name" value="THIOL_PROTEASE_CYS"/>
    <property type="match status" value="1"/>
</dbReference>
<evidence type="ECO:0000313" key="11">
    <source>
        <dbReference type="EMBL" id="KHJ95504.1"/>
    </source>
</evidence>
<accession>A0A0B1TE14</accession>
<dbReference type="SMART" id="SM00645">
    <property type="entry name" value="Pept_C1"/>
    <property type="match status" value="1"/>
</dbReference>
<dbReference type="SUPFAM" id="SSF54001">
    <property type="entry name" value="Cysteine proteinases"/>
    <property type="match status" value="1"/>
</dbReference>
<evidence type="ECO:0000256" key="1">
    <source>
        <dbReference type="ARBA" id="ARBA00008455"/>
    </source>
</evidence>
<evidence type="ECO:0000256" key="5">
    <source>
        <dbReference type="ARBA" id="ARBA00022807"/>
    </source>
</evidence>
<dbReference type="EMBL" id="KN549944">
    <property type="protein sequence ID" value="KHJ95504.1"/>
    <property type="molecule type" value="Genomic_DNA"/>
</dbReference>
<dbReference type="CDD" id="cd02620">
    <property type="entry name" value="Peptidase_C1A_CathepsinB"/>
    <property type="match status" value="1"/>
</dbReference>
<comment type="similarity">
    <text evidence="1">Belongs to the peptidase C1 family.</text>
</comment>
<feature type="domain" description="Peptidase C1A papain C-terminal" evidence="10">
    <location>
        <begin position="91"/>
        <end position="316"/>
    </location>
</feature>
<dbReference type="PROSITE" id="PS00639">
    <property type="entry name" value="THIOL_PROTEASE_HIS"/>
    <property type="match status" value="1"/>
</dbReference>
<evidence type="ECO:0000313" key="12">
    <source>
        <dbReference type="Proteomes" id="UP000053660"/>
    </source>
</evidence>
<keyword evidence="8" id="KW-0325">Glycoprotein</keyword>
<name>A0A0B1TE14_OESDE</name>
<keyword evidence="2 11" id="KW-0645">Protease</keyword>
<proteinExistence type="inferred from homology"/>
<gene>
    <name evidence="11" type="ORF">OESDEN_04549</name>
</gene>
<feature type="non-terminal residue" evidence="11">
    <location>
        <position position="316"/>
    </location>
</feature>
<keyword evidence="12" id="KW-1185">Reference proteome</keyword>
<dbReference type="GO" id="GO:0008234">
    <property type="term" value="F:cysteine-type peptidase activity"/>
    <property type="evidence" value="ECO:0007669"/>
    <property type="project" value="UniProtKB-KW"/>
</dbReference>
<evidence type="ECO:0000256" key="7">
    <source>
        <dbReference type="ARBA" id="ARBA00023157"/>
    </source>
</evidence>
<evidence type="ECO:0000256" key="8">
    <source>
        <dbReference type="ARBA" id="ARBA00023180"/>
    </source>
</evidence>
<dbReference type="AlphaFoldDB" id="A0A0B1TE14"/>
<keyword evidence="6" id="KW-0865">Zymogen</keyword>
<dbReference type="InterPro" id="IPR025660">
    <property type="entry name" value="Pept_his_AS"/>
</dbReference>
<dbReference type="InterPro" id="IPR013128">
    <property type="entry name" value="Peptidase_C1A"/>
</dbReference>
<evidence type="ECO:0000256" key="9">
    <source>
        <dbReference type="ARBA" id="ARBA00057399"/>
    </source>
</evidence>
<keyword evidence="5" id="KW-0788">Thiol protease</keyword>
<evidence type="ECO:0000256" key="2">
    <source>
        <dbReference type="ARBA" id="ARBA00022670"/>
    </source>
</evidence>
<evidence type="ECO:0000259" key="10">
    <source>
        <dbReference type="SMART" id="SM00645"/>
    </source>
</evidence>
<dbReference type="Pfam" id="PF00112">
    <property type="entry name" value="Peptidase_C1"/>
    <property type="match status" value="1"/>
</dbReference>
<dbReference type="InterPro" id="IPR000668">
    <property type="entry name" value="Peptidase_C1A_C"/>
</dbReference>
<dbReference type="Gene3D" id="3.90.70.10">
    <property type="entry name" value="Cysteine proteinases"/>
    <property type="match status" value="1"/>
</dbReference>
<dbReference type="InterPro" id="IPR000169">
    <property type="entry name" value="Pept_cys_AS"/>
</dbReference>
<keyword evidence="7" id="KW-1015">Disulfide bond</keyword>
<dbReference type="PANTHER" id="PTHR12411">
    <property type="entry name" value="CYSTEINE PROTEASE FAMILY C1-RELATED"/>
    <property type="match status" value="1"/>
</dbReference>
<keyword evidence="3" id="KW-0732">Signal</keyword>
<dbReference type="Proteomes" id="UP000053660">
    <property type="component" value="Unassembled WGS sequence"/>
</dbReference>
<reference evidence="11 12" key="1">
    <citation type="submission" date="2014-03" db="EMBL/GenBank/DDBJ databases">
        <title>Draft genome of the hookworm Oesophagostomum dentatum.</title>
        <authorList>
            <person name="Mitreva M."/>
        </authorList>
    </citation>
    <scope>NUCLEOTIDE SEQUENCE [LARGE SCALE GENOMIC DNA]</scope>
    <source>
        <strain evidence="11 12">OD-Hann</strain>
    </source>
</reference>
<evidence type="ECO:0000256" key="4">
    <source>
        <dbReference type="ARBA" id="ARBA00022801"/>
    </source>
</evidence>
<dbReference type="OrthoDB" id="10058785at2759"/>
<keyword evidence="4" id="KW-0378">Hydrolase</keyword>
<comment type="function">
    <text evidence="9">Expression of the protease correlates with blood-feeding and suggests a role for the protease in blood digestion.</text>
</comment>
<evidence type="ECO:0000256" key="6">
    <source>
        <dbReference type="ARBA" id="ARBA00023145"/>
    </source>
</evidence>
<dbReference type="FunFam" id="3.90.70.10:FF:000031">
    <property type="entry name" value="Cathepsin B"/>
    <property type="match status" value="1"/>
</dbReference>
<evidence type="ECO:0000256" key="3">
    <source>
        <dbReference type="ARBA" id="ARBA00022729"/>
    </source>
</evidence>
<organism evidence="11 12">
    <name type="scientific">Oesophagostomum dentatum</name>
    <name type="common">Nodular worm</name>
    <dbReference type="NCBI Taxonomy" id="61180"/>
    <lineage>
        <taxon>Eukaryota</taxon>
        <taxon>Metazoa</taxon>
        <taxon>Ecdysozoa</taxon>
        <taxon>Nematoda</taxon>
        <taxon>Chromadorea</taxon>
        <taxon>Rhabditida</taxon>
        <taxon>Rhabditina</taxon>
        <taxon>Rhabditomorpha</taxon>
        <taxon>Strongyloidea</taxon>
        <taxon>Strongylidae</taxon>
        <taxon>Oesophagostomum</taxon>
    </lineage>
</organism>
<dbReference type="InterPro" id="IPR038765">
    <property type="entry name" value="Papain-like_cys_pep_sf"/>
</dbReference>